<evidence type="ECO:0000256" key="5">
    <source>
        <dbReference type="ARBA" id="ARBA00022679"/>
    </source>
</evidence>
<dbReference type="GO" id="GO:0033816">
    <property type="term" value="F:diaminobutyrate acetyltransferase activity"/>
    <property type="evidence" value="ECO:0007669"/>
    <property type="project" value="UniProtKB-EC"/>
</dbReference>
<dbReference type="KEGG" id="txa:HQN79_09890"/>
<dbReference type="CDD" id="cd04301">
    <property type="entry name" value="NAT_SF"/>
    <property type="match status" value="1"/>
</dbReference>
<reference evidence="10 11" key="1">
    <citation type="submission" date="2020-05" db="EMBL/GenBank/DDBJ databases">
        <title>Thiomicrorhabdus sediminis sp.nov. and Thiomicrorhabdus xiamenensis sp.nov., novel sulfur-oxidizing bacteria isolated from coastal sediment.</title>
        <authorList>
            <person name="Liu X."/>
        </authorList>
    </citation>
    <scope>NUCLEOTIDE SEQUENCE [LARGE SCALE GENOMIC DNA]</scope>
    <source>
        <strain evidence="10 11">G2</strain>
    </source>
</reference>
<comment type="function">
    <text evidence="8">Catalyzes the acetylation of L-2,4-diaminobutyrate (DABA) to gamma-N-acetyl-alpha,gamma-diaminobutyric acid (ADABA) with acetyl coenzyme A.</text>
</comment>
<keyword evidence="11" id="KW-1185">Reference proteome</keyword>
<evidence type="ECO:0000256" key="1">
    <source>
        <dbReference type="ARBA" id="ARBA00004978"/>
    </source>
</evidence>
<dbReference type="InterPro" id="IPR000182">
    <property type="entry name" value="GNAT_dom"/>
</dbReference>
<evidence type="ECO:0000256" key="2">
    <source>
        <dbReference type="ARBA" id="ARBA00010712"/>
    </source>
</evidence>
<name>A0A7D4SZF1_9GAMM</name>
<evidence type="ECO:0000256" key="6">
    <source>
        <dbReference type="ARBA" id="ARBA00023315"/>
    </source>
</evidence>
<dbReference type="Proteomes" id="UP000504724">
    <property type="component" value="Chromosome"/>
</dbReference>
<evidence type="ECO:0000256" key="7">
    <source>
        <dbReference type="ARBA" id="ARBA00048924"/>
    </source>
</evidence>
<keyword evidence="5 8" id="KW-0808">Transferase</keyword>
<evidence type="ECO:0000256" key="3">
    <source>
        <dbReference type="ARBA" id="ARBA00012355"/>
    </source>
</evidence>
<dbReference type="RefSeq" id="WP_173286087.1">
    <property type="nucleotide sequence ID" value="NZ_CP054020.1"/>
</dbReference>
<dbReference type="AlphaFoldDB" id="A0A7D4SZF1"/>
<protein>
    <recommendedName>
        <fullName evidence="4 8">L-2,4-diaminobutyric acid acetyltransferase</fullName>
        <shortName evidence="8">DABA acetyltransferase</shortName>
        <ecNumber evidence="3 8">2.3.1.178</ecNumber>
    </recommendedName>
</protein>
<dbReference type="InterPro" id="IPR016181">
    <property type="entry name" value="Acyl_CoA_acyltransferase"/>
</dbReference>
<dbReference type="Pfam" id="PF00583">
    <property type="entry name" value="Acetyltransf_1"/>
    <property type="match status" value="1"/>
</dbReference>
<dbReference type="EMBL" id="CP054020">
    <property type="protein sequence ID" value="QKI89864.1"/>
    <property type="molecule type" value="Genomic_DNA"/>
</dbReference>
<accession>A0A7D4SZF1</accession>
<dbReference type="InterPro" id="IPR012772">
    <property type="entry name" value="Ectoine_EctA"/>
</dbReference>
<evidence type="ECO:0000256" key="8">
    <source>
        <dbReference type="RuleBase" id="RU365045"/>
    </source>
</evidence>
<gene>
    <name evidence="8 10" type="primary">ectA</name>
    <name evidence="10" type="ORF">HQN79_09890</name>
</gene>
<evidence type="ECO:0000256" key="4">
    <source>
        <dbReference type="ARBA" id="ARBA00017935"/>
    </source>
</evidence>
<dbReference type="EC" id="2.3.1.178" evidence="3 8"/>
<comment type="catalytic activity">
    <reaction evidence="7 8">
        <text>L-2,4-diaminobutanoate + acetyl-CoA = (2S)-4-acetamido-2-aminobutanoate + CoA + H(+)</text>
        <dbReference type="Rhea" id="RHEA:16901"/>
        <dbReference type="ChEBI" id="CHEBI:15378"/>
        <dbReference type="ChEBI" id="CHEBI:57287"/>
        <dbReference type="ChEBI" id="CHEBI:57288"/>
        <dbReference type="ChEBI" id="CHEBI:58761"/>
        <dbReference type="ChEBI" id="CHEBI:58929"/>
        <dbReference type="EC" id="2.3.1.178"/>
    </reaction>
</comment>
<sequence>MEIDTDNSLIRYRRPRLEDGLRIYQLIADSPPLDLNSSYLYFLQSSHFADTCVVAESDGELLGFISGYLRPDKPEELFVWQMVVAQTGRGRGIAKGLVKQLIKQSLAFSQAPLQSLSCTISPSNQASQGVFKSLAKAFGLTLRSETFLTEAHFSGQEHEAEDYYFLTAPDGQSLNDYLTDI</sequence>
<feature type="domain" description="N-acetyltransferase" evidence="9">
    <location>
        <begin position="10"/>
        <end position="169"/>
    </location>
</feature>
<evidence type="ECO:0000313" key="11">
    <source>
        <dbReference type="Proteomes" id="UP000504724"/>
    </source>
</evidence>
<dbReference type="UniPathway" id="UPA00067">
    <property type="reaction ID" value="UER00122"/>
</dbReference>
<dbReference type="Gene3D" id="3.40.630.30">
    <property type="match status" value="1"/>
</dbReference>
<dbReference type="NCBIfam" id="TIGR02406">
    <property type="entry name" value="ectoine_EctA"/>
    <property type="match status" value="1"/>
</dbReference>
<keyword evidence="6 8" id="KW-0012">Acyltransferase</keyword>
<evidence type="ECO:0000313" key="10">
    <source>
        <dbReference type="EMBL" id="QKI89864.1"/>
    </source>
</evidence>
<proteinExistence type="inferred from homology"/>
<dbReference type="SUPFAM" id="SSF55729">
    <property type="entry name" value="Acyl-CoA N-acyltransferases (Nat)"/>
    <property type="match status" value="1"/>
</dbReference>
<dbReference type="GO" id="GO:0019491">
    <property type="term" value="P:ectoine biosynthetic process"/>
    <property type="evidence" value="ECO:0007669"/>
    <property type="project" value="UniProtKB-UniPathway"/>
</dbReference>
<comment type="pathway">
    <text evidence="1 8">Amine and polyamine biosynthesis; ectoine biosynthesis; L-ectoine from L-aspartate 4-semialdehyde: step 2/3.</text>
</comment>
<evidence type="ECO:0000259" key="9">
    <source>
        <dbReference type="PROSITE" id="PS51186"/>
    </source>
</evidence>
<organism evidence="10 11">
    <name type="scientific">Thiomicrorhabdus xiamenensis</name>
    <dbReference type="NCBI Taxonomy" id="2739063"/>
    <lineage>
        <taxon>Bacteria</taxon>
        <taxon>Pseudomonadati</taxon>
        <taxon>Pseudomonadota</taxon>
        <taxon>Gammaproteobacteria</taxon>
        <taxon>Thiotrichales</taxon>
        <taxon>Piscirickettsiaceae</taxon>
        <taxon>Thiomicrorhabdus</taxon>
    </lineage>
</organism>
<dbReference type="PROSITE" id="PS51186">
    <property type="entry name" value="GNAT"/>
    <property type="match status" value="1"/>
</dbReference>
<comment type="similarity">
    <text evidence="2 8">Belongs to the acetyltransferase family. EctA subfamily.</text>
</comment>